<comment type="caution">
    <text evidence="3">The sequence shown here is derived from an EMBL/GenBank/DDBJ whole genome shotgun (WGS) entry which is preliminary data.</text>
</comment>
<dbReference type="OrthoDB" id="8973928at2"/>
<accession>A0A5R9QKZ0</accession>
<reference evidence="3 4" key="1">
    <citation type="submission" date="2019-04" db="EMBL/GenBank/DDBJ databases">
        <authorList>
            <person name="Li M."/>
        </authorList>
    </citation>
    <scope>NUCLEOTIDE SEQUENCE [LARGE SCALE GENOMIC DNA]</scope>
    <source>
        <strain evidence="3 4">LAM1902</strain>
    </source>
</reference>
<feature type="region of interest" description="Disordered" evidence="1">
    <location>
        <begin position="1"/>
        <end position="20"/>
    </location>
</feature>
<gene>
    <name evidence="3" type="ORF">FAS41_29275</name>
</gene>
<evidence type="ECO:0000259" key="2">
    <source>
        <dbReference type="Pfam" id="PF14082"/>
    </source>
</evidence>
<evidence type="ECO:0000256" key="1">
    <source>
        <dbReference type="SAM" id="MobiDB-lite"/>
    </source>
</evidence>
<evidence type="ECO:0000313" key="4">
    <source>
        <dbReference type="Proteomes" id="UP000306635"/>
    </source>
</evidence>
<organism evidence="3 4">
    <name type="scientific">Pseudomonas nicosulfuronedens</name>
    <dbReference type="NCBI Taxonomy" id="2571105"/>
    <lineage>
        <taxon>Bacteria</taxon>
        <taxon>Pseudomonadati</taxon>
        <taxon>Pseudomonadota</taxon>
        <taxon>Gammaproteobacteria</taxon>
        <taxon>Pseudomonadales</taxon>
        <taxon>Pseudomonadaceae</taxon>
        <taxon>Pseudomonas</taxon>
    </lineage>
</organism>
<sequence>MASIPNSEYRHSQRTDGGPFAAFQPLDELGLPTSIREEITEVEVYYSDVPVPQGVSIGAKPWIRIMSIAENLITIWPVQQRGDHSDYGEPLFDSIERLCIVERTDGPYGLPTTIEELDDLLLSLPAGFYKNWRYGLGLLWEFRSIIATIAEIPGITTVCFHGPAHLPSTDRIEGPVYCLGMNSYHRLRREITTATRRHQRAARKEKSAICHNRLLHRVAPQQFDPQSLSLPQNALADLTASAYGEVKLAKRDQRAAVALVRGHADSLVKSEPAALLQLKQDIELVTLRELIERCTELLAATTTEAKWQSFLSANPFVLSMAFHYPVIRIGDQPYVGGKLHTGQGGSYSDFLMAAAATNNLALVEIKRPGIPLLGNEYRGIYPPSSELSGAVAQVVAQSAELQASFKFIGTDLDRKGFQPHSVACVVIIGLKPTDEGRAKGFEQYRHSLHGIHVITFDELVERLQSLYDLLAPRPMPMADSIF</sequence>
<dbReference type="RefSeq" id="WP_138526787.1">
    <property type="nucleotide sequence ID" value="NZ_SWDV01000063.1"/>
</dbReference>
<protein>
    <submittedName>
        <fullName evidence="3">DUF4263 domain-containing protein</fullName>
    </submittedName>
</protein>
<dbReference type="InterPro" id="IPR025359">
    <property type="entry name" value="SduA_C"/>
</dbReference>
<dbReference type="EMBL" id="SWDV01000063">
    <property type="protein sequence ID" value="TLX70040.1"/>
    <property type="molecule type" value="Genomic_DNA"/>
</dbReference>
<dbReference type="Proteomes" id="UP000306635">
    <property type="component" value="Unassembled WGS sequence"/>
</dbReference>
<evidence type="ECO:0000313" key="3">
    <source>
        <dbReference type="EMBL" id="TLX70040.1"/>
    </source>
</evidence>
<dbReference type="Pfam" id="PF14082">
    <property type="entry name" value="SduA_C"/>
    <property type="match status" value="1"/>
</dbReference>
<proteinExistence type="predicted"/>
<name>A0A5R9QKZ0_9PSED</name>
<feature type="domain" description="Shedu protein SduA C-terminal" evidence="2">
    <location>
        <begin position="302"/>
        <end position="460"/>
    </location>
</feature>
<keyword evidence="4" id="KW-1185">Reference proteome</keyword>
<dbReference type="AlphaFoldDB" id="A0A5R9QKZ0"/>